<dbReference type="InterPro" id="IPR036388">
    <property type="entry name" value="WH-like_DNA-bd_sf"/>
</dbReference>
<protein>
    <submittedName>
        <fullName evidence="6">Transcription regulator</fullName>
    </submittedName>
</protein>
<dbReference type="Pfam" id="PF01380">
    <property type="entry name" value="SIS"/>
    <property type="match status" value="1"/>
</dbReference>
<name>A0A837RD97_LACPE</name>
<dbReference type="InterPro" id="IPR009057">
    <property type="entry name" value="Homeodomain-like_sf"/>
</dbReference>
<dbReference type="Proteomes" id="UP000051020">
    <property type="component" value="Unassembled WGS sequence"/>
</dbReference>
<reference evidence="6 7" key="1">
    <citation type="journal article" date="2015" name="Genome Announc.">
        <title>Expanding the biotechnology potential of lactobacilli through comparative genomics of 213 strains and associated genera.</title>
        <authorList>
            <person name="Sun Z."/>
            <person name="Harris H.M."/>
            <person name="McCann A."/>
            <person name="Guo C."/>
            <person name="Argimon S."/>
            <person name="Zhang W."/>
            <person name="Yang X."/>
            <person name="Jeffery I.B."/>
            <person name="Cooney J.C."/>
            <person name="Kagawa T.F."/>
            <person name="Liu W."/>
            <person name="Song Y."/>
            <person name="Salvetti E."/>
            <person name="Wrobel A."/>
            <person name="Rasinkangas P."/>
            <person name="Parkhill J."/>
            <person name="Rea M.C."/>
            <person name="O'Sullivan O."/>
            <person name="Ritari J."/>
            <person name="Douillard F.P."/>
            <person name="Paul Ross R."/>
            <person name="Yang R."/>
            <person name="Briner A.E."/>
            <person name="Felis G.E."/>
            <person name="de Vos W.M."/>
            <person name="Barrangou R."/>
            <person name="Klaenhammer T.R."/>
            <person name="Caufield P.W."/>
            <person name="Cui Y."/>
            <person name="Zhang H."/>
            <person name="O'Toole P.W."/>
        </authorList>
    </citation>
    <scope>NUCLEOTIDE SEQUENCE [LARGE SCALE GENOMIC DNA]</scope>
    <source>
        <strain evidence="6 7">DSM 20314</strain>
    </source>
</reference>
<dbReference type="InterPro" id="IPR047640">
    <property type="entry name" value="RpiR-like"/>
</dbReference>
<dbReference type="EMBL" id="AZCU01000004">
    <property type="protein sequence ID" value="KRK26072.1"/>
    <property type="molecule type" value="Genomic_DNA"/>
</dbReference>
<evidence type="ECO:0000256" key="1">
    <source>
        <dbReference type="ARBA" id="ARBA00023015"/>
    </source>
</evidence>
<dbReference type="Pfam" id="PF01418">
    <property type="entry name" value="HTH_6"/>
    <property type="match status" value="1"/>
</dbReference>
<evidence type="ECO:0000313" key="6">
    <source>
        <dbReference type="EMBL" id="KRK26072.1"/>
    </source>
</evidence>
<evidence type="ECO:0000256" key="2">
    <source>
        <dbReference type="ARBA" id="ARBA00023125"/>
    </source>
</evidence>
<dbReference type="GO" id="GO:0003677">
    <property type="term" value="F:DNA binding"/>
    <property type="evidence" value="ECO:0007669"/>
    <property type="project" value="UniProtKB-KW"/>
</dbReference>
<dbReference type="PROSITE" id="PS51071">
    <property type="entry name" value="HTH_RPIR"/>
    <property type="match status" value="1"/>
</dbReference>
<sequence length="299" mass="33217">MILMIGGNHDMSILISLQHPTDFTSTEKRISAYILAHLNQMPTLRIKDLAAKTYTSHSTIVRLTQKLGYHGFRDFQQALTAEIATQQHQSTTVDANFPFSDNDSVQTISAKMATLTINAIQTAQQQLDAAQLAQAANLLMQANRIFIFAQGDSQLRARSFQNKLVKINRFAIIADEYADEAWKAANLTTEDCAFIISYAGTTSVHQQFATYFADHQTPLLVLTGNPQSPLLAQATTQLLTVQSEYNFAKIGTFASQAAFEYVLDSLFATMYAQDFHANLQNLQAKQQLLQAGPLTTKER</sequence>
<dbReference type="AlphaFoldDB" id="A0A837RD97"/>
<organism evidence="6 7">
    <name type="scientific">Lactiplantibacillus pentosus DSM 20314</name>
    <dbReference type="NCBI Taxonomy" id="1423791"/>
    <lineage>
        <taxon>Bacteria</taxon>
        <taxon>Bacillati</taxon>
        <taxon>Bacillota</taxon>
        <taxon>Bacilli</taxon>
        <taxon>Lactobacillales</taxon>
        <taxon>Lactobacillaceae</taxon>
        <taxon>Lactiplantibacillus</taxon>
    </lineage>
</organism>
<dbReference type="GO" id="GO:0003700">
    <property type="term" value="F:DNA-binding transcription factor activity"/>
    <property type="evidence" value="ECO:0007669"/>
    <property type="project" value="InterPro"/>
</dbReference>
<evidence type="ECO:0000256" key="3">
    <source>
        <dbReference type="ARBA" id="ARBA00023163"/>
    </source>
</evidence>
<dbReference type="InterPro" id="IPR001347">
    <property type="entry name" value="SIS_dom"/>
</dbReference>
<evidence type="ECO:0000313" key="7">
    <source>
        <dbReference type="Proteomes" id="UP000051020"/>
    </source>
</evidence>
<keyword evidence="2" id="KW-0238">DNA-binding</keyword>
<dbReference type="SUPFAM" id="SSF46689">
    <property type="entry name" value="Homeodomain-like"/>
    <property type="match status" value="1"/>
</dbReference>
<evidence type="ECO:0000259" key="5">
    <source>
        <dbReference type="PROSITE" id="PS51464"/>
    </source>
</evidence>
<dbReference type="InterPro" id="IPR035472">
    <property type="entry name" value="RpiR-like_SIS"/>
</dbReference>
<feature type="domain" description="HTH rpiR-type" evidence="4">
    <location>
        <begin position="10"/>
        <end position="86"/>
    </location>
</feature>
<dbReference type="InterPro" id="IPR046348">
    <property type="entry name" value="SIS_dom_sf"/>
</dbReference>
<dbReference type="GO" id="GO:0097367">
    <property type="term" value="F:carbohydrate derivative binding"/>
    <property type="evidence" value="ECO:0007669"/>
    <property type="project" value="InterPro"/>
</dbReference>
<gene>
    <name evidence="6" type="ORF">FD24_GL002408</name>
</gene>
<keyword evidence="1" id="KW-0805">Transcription regulation</keyword>
<accession>A0A837RD97</accession>
<dbReference type="PROSITE" id="PS51464">
    <property type="entry name" value="SIS"/>
    <property type="match status" value="1"/>
</dbReference>
<feature type="domain" description="SIS" evidence="5">
    <location>
        <begin position="135"/>
        <end position="276"/>
    </location>
</feature>
<proteinExistence type="predicted"/>
<dbReference type="CDD" id="cd05013">
    <property type="entry name" value="SIS_RpiR"/>
    <property type="match status" value="1"/>
</dbReference>
<dbReference type="InterPro" id="IPR000281">
    <property type="entry name" value="HTH_RpiR"/>
</dbReference>
<dbReference type="SUPFAM" id="SSF53697">
    <property type="entry name" value="SIS domain"/>
    <property type="match status" value="1"/>
</dbReference>
<dbReference type="GO" id="GO:1901135">
    <property type="term" value="P:carbohydrate derivative metabolic process"/>
    <property type="evidence" value="ECO:0007669"/>
    <property type="project" value="InterPro"/>
</dbReference>
<comment type="caution">
    <text evidence="6">The sequence shown here is derived from an EMBL/GenBank/DDBJ whole genome shotgun (WGS) entry which is preliminary data.</text>
</comment>
<dbReference type="Gene3D" id="1.10.10.10">
    <property type="entry name" value="Winged helix-like DNA-binding domain superfamily/Winged helix DNA-binding domain"/>
    <property type="match status" value="1"/>
</dbReference>
<keyword evidence="3" id="KW-0804">Transcription</keyword>
<dbReference type="Gene3D" id="3.40.50.10490">
    <property type="entry name" value="Glucose-6-phosphate isomerase like protein, domain 1"/>
    <property type="match status" value="1"/>
</dbReference>
<evidence type="ECO:0000259" key="4">
    <source>
        <dbReference type="PROSITE" id="PS51071"/>
    </source>
</evidence>
<dbReference type="PANTHER" id="PTHR30514:SF10">
    <property type="entry name" value="MURR_RPIR FAMILY TRANSCRIPTIONAL REGULATOR"/>
    <property type="match status" value="1"/>
</dbReference>
<dbReference type="PANTHER" id="PTHR30514">
    <property type="entry name" value="GLUCOKINASE"/>
    <property type="match status" value="1"/>
</dbReference>